<dbReference type="SUPFAM" id="SSF53383">
    <property type="entry name" value="PLP-dependent transferases"/>
    <property type="match status" value="1"/>
</dbReference>
<dbReference type="PIRSF" id="PIRSF005572">
    <property type="entry name" value="NifS"/>
    <property type="match status" value="1"/>
</dbReference>
<comment type="cofactor">
    <cofactor evidence="1">
        <name>pyridoxal 5'-phosphate</name>
        <dbReference type="ChEBI" id="CHEBI:597326"/>
    </cofactor>
</comment>
<dbReference type="InterPro" id="IPR015424">
    <property type="entry name" value="PyrdxlP-dep_Trfase"/>
</dbReference>
<dbReference type="CDD" id="cd06453">
    <property type="entry name" value="SufS_like"/>
    <property type="match status" value="1"/>
</dbReference>
<dbReference type="InterPro" id="IPR015421">
    <property type="entry name" value="PyrdxlP-dep_Trfase_major"/>
</dbReference>
<dbReference type="InterPro" id="IPR016454">
    <property type="entry name" value="Cysteine_dSase"/>
</dbReference>
<dbReference type="InterPro" id="IPR000192">
    <property type="entry name" value="Aminotrans_V_dom"/>
</dbReference>
<accession>A0A1G2AU22</accession>
<comment type="catalytic activity">
    <reaction evidence="6">
        <text>(sulfur carrier)-H + L-cysteine = (sulfur carrier)-SH + L-alanine</text>
        <dbReference type="Rhea" id="RHEA:43892"/>
        <dbReference type="Rhea" id="RHEA-COMP:14737"/>
        <dbReference type="Rhea" id="RHEA-COMP:14739"/>
        <dbReference type="ChEBI" id="CHEBI:29917"/>
        <dbReference type="ChEBI" id="CHEBI:35235"/>
        <dbReference type="ChEBI" id="CHEBI:57972"/>
        <dbReference type="ChEBI" id="CHEBI:64428"/>
        <dbReference type="EC" id="2.8.1.7"/>
    </reaction>
</comment>
<evidence type="ECO:0000256" key="1">
    <source>
        <dbReference type="ARBA" id="ARBA00001933"/>
    </source>
</evidence>
<dbReference type="AlphaFoldDB" id="A0A1G2AU22"/>
<proteinExistence type="inferred from homology"/>
<evidence type="ECO:0000313" key="8">
    <source>
        <dbReference type="EMBL" id="OGY80009.1"/>
    </source>
</evidence>
<dbReference type="GO" id="GO:0006534">
    <property type="term" value="P:cysteine metabolic process"/>
    <property type="evidence" value="ECO:0007669"/>
    <property type="project" value="InterPro"/>
</dbReference>
<dbReference type="Gene3D" id="3.90.1150.10">
    <property type="entry name" value="Aspartate Aminotransferase, domain 1"/>
    <property type="match status" value="1"/>
</dbReference>
<evidence type="ECO:0000256" key="6">
    <source>
        <dbReference type="ARBA" id="ARBA00050776"/>
    </source>
</evidence>
<dbReference type="PANTHER" id="PTHR43586">
    <property type="entry name" value="CYSTEINE DESULFURASE"/>
    <property type="match status" value="1"/>
</dbReference>
<evidence type="ECO:0000256" key="2">
    <source>
        <dbReference type="ARBA" id="ARBA00010447"/>
    </source>
</evidence>
<keyword evidence="4" id="KW-0808">Transferase</keyword>
<dbReference type="NCBIfam" id="TIGR01979">
    <property type="entry name" value="sufS"/>
    <property type="match status" value="1"/>
</dbReference>
<comment type="similarity">
    <text evidence="2">Belongs to the class-V pyridoxal-phosphate-dependent aminotransferase family. Csd subfamily.</text>
</comment>
<dbReference type="Gene3D" id="3.40.640.10">
    <property type="entry name" value="Type I PLP-dependent aspartate aminotransferase-like (Major domain)"/>
    <property type="match status" value="1"/>
</dbReference>
<sequence length="406" mass="45413">MTSQLTDIKKQFPIFQNHPKLVYLDNASTTQKPQRVIDALNHFYTHANANVHRGVYKLSETATELFERTRDTIAKFINARHPHEIIFTKGTTESINAIAYTWGEQNITAGNEIVVSLLEHHSNFVPWQQLAHRKKAVFKVIPLTDEGLITQAALRATITERTKLVAVTYVSNVLGIMPPLEQIIGQAHKVGAKVLVDAAQAVAHLPVDVQKLDCDWLVFSGHKMYGPTGVGVLYGKEALLESMPPFLYGGGMIDEVQIQDTSFARLPEKFEGGTPPIAEIVALHDAVHFLQTLEMHEIQSHEKILLQKAFKALQKIPHIQIHGPHNTKHCLGVISFQIEGIHAHDVATLADEKDVALRVGHHCAQPLMQHLRVPSTCRVSFGVYNNEHDIEILCEALRYAKTVFHL</sequence>
<evidence type="ECO:0000259" key="7">
    <source>
        <dbReference type="Pfam" id="PF00266"/>
    </source>
</evidence>
<evidence type="ECO:0000256" key="4">
    <source>
        <dbReference type="ARBA" id="ARBA00022679"/>
    </source>
</evidence>
<dbReference type="InterPro" id="IPR010970">
    <property type="entry name" value="Cys_dSase_SufS"/>
</dbReference>
<reference evidence="8 9" key="1">
    <citation type="journal article" date="2016" name="Nat. Commun.">
        <title>Thousands of microbial genomes shed light on interconnected biogeochemical processes in an aquifer system.</title>
        <authorList>
            <person name="Anantharaman K."/>
            <person name="Brown C.T."/>
            <person name="Hug L.A."/>
            <person name="Sharon I."/>
            <person name="Castelle C.J."/>
            <person name="Probst A.J."/>
            <person name="Thomas B.C."/>
            <person name="Singh A."/>
            <person name="Wilkins M.J."/>
            <person name="Karaoz U."/>
            <person name="Brodie E.L."/>
            <person name="Williams K.H."/>
            <person name="Hubbard S.S."/>
            <person name="Banfield J.F."/>
        </authorList>
    </citation>
    <scope>NUCLEOTIDE SEQUENCE [LARGE SCALE GENOMIC DNA]</scope>
</reference>
<dbReference type="GO" id="GO:0030170">
    <property type="term" value="F:pyridoxal phosphate binding"/>
    <property type="evidence" value="ECO:0007669"/>
    <property type="project" value="InterPro"/>
</dbReference>
<dbReference type="EC" id="2.8.1.7" evidence="3"/>
<dbReference type="EMBL" id="MHKB01000002">
    <property type="protein sequence ID" value="OGY80009.1"/>
    <property type="molecule type" value="Genomic_DNA"/>
</dbReference>
<evidence type="ECO:0000256" key="3">
    <source>
        <dbReference type="ARBA" id="ARBA00012239"/>
    </source>
</evidence>
<organism evidence="8 9">
    <name type="scientific">Candidatus Kerfeldbacteria bacterium RIFCSPHIGHO2_02_FULL_42_14</name>
    <dbReference type="NCBI Taxonomy" id="1798540"/>
    <lineage>
        <taxon>Bacteria</taxon>
        <taxon>Candidatus Kerfeldiibacteriota</taxon>
    </lineage>
</organism>
<evidence type="ECO:0000256" key="5">
    <source>
        <dbReference type="ARBA" id="ARBA00022898"/>
    </source>
</evidence>
<gene>
    <name evidence="8" type="ORF">A3B74_05125</name>
</gene>
<dbReference type="Pfam" id="PF00266">
    <property type="entry name" value="Aminotran_5"/>
    <property type="match status" value="1"/>
</dbReference>
<comment type="caution">
    <text evidence="8">The sequence shown here is derived from an EMBL/GenBank/DDBJ whole genome shotgun (WGS) entry which is preliminary data.</text>
</comment>
<protein>
    <recommendedName>
        <fullName evidence="3">cysteine desulfurase</fullName>
        <ecNumber evidence="3">2.8.1.7</ecNumber>
    </recommendedName>
</protein>
<feature type="domain" description="Aminotransferase class V" evidence="7">
    <location>
        <begin position="22"/>
        <end position="393"/>
    </location>
</feature>
<dbReference type="Proteomes" id="UP000177165">
    <property type="component" value="Unassembled WGS sequence"/>
</dbReference>
<name>A0A1G2AU22_9BACT</name>
<dbReference type="GO" id="GO:0031071">
    <property type="term" value="F:cysteine desulfurase activity"/>
    <property type="evidence" value="ECO:0007669"/>
    <property type="project" value="UniProtKB-EC"/>
</dbReference>
<dbReference type="PANTHER" id="PTHR43586:SF8">
    <property type="entry name" value="CYSTEINE DESULFURASE 1, CHLOROPLASTIC"/>
    <property type="match status" value="1"/>
</dbReference>
<dbReference type="InterPro" id="IPR015422">
    <property type="entry name" value="PyrdxlP-dep_Trfase_small"/>
</dbReference>
<keyword evidence="5" id="KW-0663">Pyridoxal phosphate</keyword>
<dbReference type="STRING" id="1798540.A3B74_05125"/>
<evidence type="ECO:0000313" key="9">
    <source>
        <dbReference type="Proteomes" id="UP000177165"/>
    </source>
</evidence>